<dbReference type="GO" id="GO:0012505">
    <property type="term" value="C:endomembrane system"/>
    <property type="evidence" value="ECO:0007669"/>
    <property type="project" value="UniProtKB-SubCell"/>
</dbReference>
<sequence>MTEADVASTALGASSEADECGSTAVDSQPTERVHMLTSGSICLLMFLIGLYTTMDAVIYIPIANEFNSLSRAEWIINGYLITTTALQPIYGKVSDIVGRSPAMVAASLLLLAGSVASALAQSMNVLILSRAIQGLGSAGMYTMVNVVIADIYDERARGRFMGVSSGIWALASSGAVVLGGAIVQYSSWRVAFWINIPICVIAAVVILSFIRLPVPSGGLRDKVRRIDFGGSLLSLLGIILVLLALSWGGRDHPWNSAPVICCLVFGILALALFVAYEHRVPLESLVPMHLLRTRNIALSFLGHLFFGAITYAPLMFIPQWALVVRNTTPITSGLYTLPFTLAELVAVVAAGAWVTRSGRYRECVWLGSALLLAGLTPLVLLDQYSGLGYIIGFQLVAGLGFGLCIQTLILTAQASASGRDSAAATSVCIFMRSLGAILVVAVLSSVNGNKLRSEFANVSKDYPDYSNAIAKIAENQTLIHQLDLPLIVFDRLVNAFMEGMRAAFTALIPFSALFLLTVVGIRHCPLKTTRKVTIA</sequence>
<dbReference type="SUPFAM" id="SSF103473">
    <property type="entry name" value="MFS general substrate transporter"/>
    <property type="match status" value="1"/>
</dbReference>
<evidence type="ECO:0000256" key="4">
    <source>
        <dbReference type="ARBA" id="ARBA00022989"/>
    </source>
</evidence>
<dbReference type="Pfam" id="PF07690">
    <property type="entry name" value="MFS_1"/>
    <property type="match status" value="1"/>
</dbReference>
<keyword evidence="10" id="KW-1185">Reference proteome</keyword>
<comment type="caution">
    <text evidence="9">The sequence shown here is derived from an EMBL/GenBank/DDBJ whole genome shotgun (WGS) entry which is preliminary data.</text>
</comment>
<evidence type="ECO:0000256" key="1">
    <source>
        <dbReference type="ARBA" id="ARBA00004127"/>
    </source>
</evidence>
<dbReference type="PANTHER" id="PTHR23501:SF191">
    <property type="entry name" value="VACUOLAR BASIC AMINO ACID TRANSPORTER 4"/>
    <property type="match status" value="1"/>
</dbReference>
<feature type="transmembrane region" description="Helical" evidence="7">
    <location>
        <begin position="387"/>
        <end position="410"/>
    </location>
</feature>
<feature type="transmembrane region" description="Helical" evidence="7">
    <location>
        <begin position="334"/>
        <end position="354"/>
    </location>
</feature>
<name>A0A9W8BG01_9FUNG</name>
<reference evidence="9" key="1">
    <citation type="submission" date="2022-07" db="EMBL/GenBank/DDBJ databases">
        <title>Phylogenomic reconstructions and comparative analyses of Kickxellomycotina fungi.</title>
        <authorList>
            <person name="Reynolds N.K."/>
            <person name="Stajich J.E."/>
            <person name="Barry K."/>
            <person name="Grigoriev I.V."/>
            <person name="Crous P."/>
            <person name="Smith M.E."/>
        </authorList>
    </citation>
    <scope>NUCLEOTIDE SEQUENCE</scope>
    <source>
        <strain evidence="9">IMI 214461</strain>
    </source>
</reference>
<dbReference type="InterPro" id="IPR020846">
    <property type="entry name" value="MFS_dom"/>
</dbReference>
<feature type="transmembrane region" description="Helical" evidence="7">
    <location>
        <begin position="191"/>
        <end position="214"/>
    </location>
</feature>
<dbReference type="PROSITE" id="PS50850">
    <property type="entry name" value="MFS"/>
    <property type="match status" value="1"/>
</dbReference>
<feature type="transmembrane region" description="Helical" evidence="7">
    <location>
        <begin position="226"/>
        <end position="245"/>
    </location>
</feature>
<evidence type="ECO:0000256" key="2">
    <source>
        <dbReference type="ARBA" id="ARBA00022448"/>
    </source>
</evidence>
<accession>A0A9W8BG01</accession>
<dbReference type="Gene3D" id="1.20.1250.20">
    <property type="entry name" value="MFS general substrate transporter like domains"/>
    <property type="match status" value="1"/>
</dbReference>
<evidence type="ECO:0000256" key="5">
    <source>
        <dbReference type="ARBA" id="ARBA00023136"/>
    </source>
</evidence>
<evidence type="ECO:0000313" key="10">
    <source>
        <dbReference type="Proteomes" id="UP001150907"/>
    </source>
</evidence>
<dbReference type="GO" id="GO:0005886">
    <property type="term" value="C:plasma membrane"/>
    <property type="evidence" value="ECO:0007669"/>
    <property type="project" value="TreeGrafter"/>
</dbReference>
<keyword evidence="5 7" id="KW-0472">Membrane</keyword>
<evidence type="ECO:0000313" key="9">
    <source>
        <dbReference type="EMBL" id="KAJ2007349.1"/>
    </source>
</evidence>
<dbReference type="PANTHER" id="PTHR23501">
    <property type="entry name" value="MAJOR FACILITATOR SUPERFAMILY"/>
    <property type="match status" value="1"/>
</dbReference>
<dbReference type="AlphaFoldDB" id="A0A9W8BG01"/>
<feature type="transmembrane region" description="Helical" evidence="7">
    <location>
        <begin position="160"/>
        <end position="185"/>
    </location>
</feature>
<feature type="domain" description="Major facilitator superfamily (MFS) profile" evidence="8">
    <location>
        <begin position="37"/>
        <end position="523"/>
    </location>
</feature>
<keyword evidence="2" id="KW-0813">Transport</keyword>
<feature type="transmembrane region" description="Helical" evidence="7">
    <location>
        <begin position="127"/>
        <end position="148"/>
    </location>
</feature>
<keyword evidence="3 7" id="KW-0812">Transmembrane</keyword>
<dbReference type="GO" id="GO:0022857">
    <property type="term" value="F:transmembrane transporter activity"/>
    <property type="evidence" value="ECO:0007669"/>
    <property type="project" value="InterPro"/>
</dbReference>
<dbReference type="Proteomes" id="UP001150907">
    <property type="component" value="Unassembled WGS sequence"/>
</dbReference>
<dbReference type="EMBL" id="JANBQF010000029">
    <property type="protein sequence ID" value="KAJ2007349.1"/>
    <property type="molecule type" value="Genomic_DNA"/>
</dbReference>
<feature type="transmembrane region" description="Helical" evidence="7">
    <location>
        <begin position="296"/>
        <end position="314"/>
    </location>
</feature>
<organism evidence="9 10">
    <name type="scientific">Coemansia thaxteri</name>
    <dbReference type="NCBI Taxonomy" id="2663907"/>
    <lineage>
        <taxon>Eukaryota</taxon>
        <taxon>Fungi</taxon>
        <taxon>Fungi incertae sedis</taxon>
        <taxon>Zoopagomycota</taxon>
        <taxon>Kickxellomycotina</taxon>
        <taxon>Kickxellomycetes</taxon>
        <taxon>Kickxellales</taxon>
        <taxon>Kickxellaceae</taxon>
        <taxon>Coemansia</taxon>
    </lineage>
</organism>
<feature type="region of interest" description="Disordered" evidence="6">
    <location>
        <begin position="1"/>
        <end position="25"/>
    </location>
</feature>
<gene>
    <name evidence="9" type="ORF">H4R26_000831</name>
</gene>
<feature type="transmembrane region" description="Helical" evidence="7">
    <location>
        <begin position="41"/>
        <end position="62"/>
    </location>
</feature>
<protein>
    <recommendedName>
        <fullName evidence="8">Major facilitator superfamily (MFS) profile domain-containing protein</fullName>
    </recommendedName>
</protein>
<proteinExistence type="predicted"/>
<feature type="transmembrane region" description="Helical" evidence="7">
    <location>
        <begin position="363"/>
        <end position="381"/>
    </location>
</feature>
<evidence type="ECO:0000256" key="7">
    <source>
        <dbReference type="SAM" id="Phobius"/>
    </source>
</evidence>
<feature type="transmembrane region" description="Helical" evidence="7">
    <location>
        <begin position="502"/>
        <end position="521"/>
    </location>
</feature>
<feature type="transmembrane region" description="Helical" evidence="7">
    <location>
        <begin position="257"/>
        <end position="276"/>
    </location>
</feature>
<evidence type="ECO:0000256" key="6">
    <source>
        <dbReference type="SAM" id="MobiDB-lite"/>
    </source>
</evidence>
<dbReference type="Gene3D" id="1.20.1720.10">
    <property type="entry name" value="Multidrug resistance protein D"/>
    <property type="match status" value="1"/>
</dbReference>
<evidence type="ECO:0000256" key="3">
    <source>
        <dbReference type="ARBA" id="ARBA00022692"/>
    </source>
</evidence>
<keyword evidence="4 7" id="KW-1133">Transmembrane helix</keyword>
<dbReference type="InterPro" id="IPR011701">
    <property type="entry name" value="MFS"/>
</dbReference>
<comment type="subcellular location">
    <subcellularLocation>
        <location evidence="1">Endomembrane system</location>
        <topology evidence="1">Multi-pass membrane protein</topology>
    </subcellularLocation>
</comment>
<dbReference type="InterPro" id="IPR036259">
    <property type="entry name" value="MFS_trans_sf"/>
</dbReference>
<dbReference type="OrthoDB" id="2351791at2759"/>
<evidence type="ECO:0000259" key="8">
    <source>
        <dbReference type="PROSITE" id="PS50850"/>
    </source>
</evidence>
<feature type="transmembrane region" description="Helical" evidence="7">
    <location>
        <begin position="422"/>
        <end position="443"/>
    </location>
</feature>